<organism evidence="5 6">
    <name type="scientific">Knufia peltigerae</name>
    <dbReference type="NCBI Taxonomy" id="1002370"/>
    <lineage>
        <taxon>Eukaryota</taxon>
        <taxon>Fungi</taxon>
        <taxon>Dikarya</taxon>
        <taxon>Ascomycota</taxon>
        <taxon>Pezizomycotina</taxon>
        <taxon>Eurotiomycetes</taxon>
        <taxon>Chaetothyriomycetidae</taxon>
        <taxon>Chaetothyriales</taxon>
        <taxon>Trichomeriaceae</taxon>
        <taxon>Knufia</taxon>
    </lineage>
</organism>
<dbReference type="AlphaFoldDB" id="A0AA38XXY9"/>
<proteinExistence type="inferred from homology"/>
<accession>A0AA38XXY9</accession>
<dbReference type="CDD" id="cd05911">
    <property type="entry name" value="Firefly_Luc_like"/>
    <property type="match status" value="1"/>
</dbReference>
<dbReference type="InterPro" id="IPR020845">
    <property type="entry name" value="AMP-binding_CS"/>
</dbReference>
<evidence type="ECO:0000313" key="6">
    <source>
        <dbReference type="Proteomes" id="UP001172681"/>
    </source>
</evidence>
<dbReference type="Pfam" id="PF13193">
    <property type="entry name" value="AMP-binding_C"/>
    <property type="match status" value="1"/>
</dbReference>
<dbReference type="InterPro" id="IPR042099">
    <property type="entry name" value="ANL_N_sf"/>
</dbReference>
<dbReference type="SUPFAM" id="SSF56801">
    <property type="entry name" value="Acetyl-CoA synthetase-like"/>
    <property type="match status" value="1"/>
</dbReference>
<reference evidence="5" key="1">
    <citation type="submission" date="2022-10" db="EMBL/GenBank/DDBJ databases">
        <title>Culturing micro-colonial fungi from biological soil crusts in the Mojave desert and describing Neophaeococcomyces mojavensis, and introducing the new genera and species Taxawa tesnikishii.</title>
        <authorList>
            <person name="Kurbessoian T."/>
            <person name="Stajich J.E."/>
        </authorList>
    </citation>
    <scope>NUCLEOTIDE SEQUENCE</scope>
    <source>
        <strain evidence="5">TK_35</strain>
    </source>
</reference>
<dbReference type="GO" id="GO:0016405">
    <property type="term" value="F:CoA-ligase activity"/>
    <property type="evidence" value="ECO:0007669"/>
    <property type="project" value="TreeGrafter"/>
</dbReference>
<dbReference type="InterPro" id="IPR025110">
    <property type="entry name" value="AMP-bd_C"/>
</dbReference>
<dbReference type="PANTHER" id="PTHR24096:SF149">
    <property type="entry name" value="AMP-BINDING DOMAIN-CONTAINING PROTEIN-RELATED"/>
    <property type="match status" value="1"/>
</dbReference>
<evidence type="ECO:0000256" key="1">
    <source>
        <dbReference type="ARBA" id="ARBA00006432"/>
    </source>
</evidence>
<comment type="caution">
    <text evidence="5">The sequence shown here is derived from an EMBL/GenBank/DDBJ whole genome shotgun (WGS) entry which is preliminary data.</text>
</comment>
<name>A0AA38XXY9_9EURO</name>
<dbReference type="PROSITE" id="PS00455">
    <property type="entry name" value="AMP_BINDING"/>
    <property type="match status" value="1"/>
</dbReference>
<protein>
    <recommendedName>
        <fullName evidence="7">4-coumarate--CoA ligase</fullName>
    </recommendedName>
</protein>
<comment type="similarity">
    <text evidence="1">Belongs to the ATP-dependent AMP-binding enzyme family.</text>
</comment>
<evidence type="ECO:0008006" key="7">
    <source>
        <dbReference type="Google" id="ProtNLM"/>
    </source>
</evidence>
<feature type="domain" description="AMP-dependent synthetase/ligase" evidence="3">
    <location>
        <begin position="22"/>
        <end position="395"/>
    </location>
</feature>
<dbReference type="InterPro" id="IPR045851">
    <property type="entry name" value="AMP-bd_C_sf"/>
</dbReference>
<evidence type="ECO:0000313" key="5">
    <source>
        <dbReference type="EMBL" id="KAJ9628140.1"/>
    </source>
</evidence>
<keyword evidence="2" id="KW-0436">Ligase</keyword>
<dbReference type="Pfam" id="PF00501">
    <property type="entry name" value="AMP-binding"/>
    <property type="match status" value="1"/>
</dbReference>
<dbReference type="PANTHER" id="PTHR24096">
    <property type="entry name" value="LONG-CHAIN-FATTY-ACID--COA LIGASE"/>
    <property type="match status" value="1"/>
</dbReference>
<evidence type="ECO:0000256" key="2">
    <source>
        <dbReference type="ARBA" id="ARBA00022598"/>
    </source>
</evidence>
<dbReference type="Proteomes" id="UP001172681">
    <property type="component" value="Unassembled WGS sequence"/>
</dbReference>
<feature type="domain" description="AMP-binding enzyme C-terminal" evidence="4">
    <location>
        <begin position="447"/>
        <end position="527"/>
    </location>
</feature>
<dbReference type="InterPro" id="IPR000873">
    <property type="entry name" value="AMP-dep_synth/lig_dom"/>
</dbReference>
<dbReference type="Gene3D" id="3.30.300.30">
    <property type="match status" value="1"/>
</dbReference>
<sequence length="550" mass="60902">MPFDSAYPPLSIPDVDLFSFLFDRNDREFPDDHVILVDVTTRTQHTYRHICETAEKFGKGLKSHWNWQKGDVMAIFSPNSAEIASATFGTQWAGGVVCPFNNQYTTTELASQLKSSQSKGLLTHVTCLQVAREAARLAGLPWSRIIVVGEQDPEGRCRHYSSLFDDSTAIKKASIDPENDLSFLVYSSGTTGLPKGVMLSHKNIVANVLQVTIPDLGNVNWQRDQYLGFLPMYHIYGEFCIAVSVLAPVYRGLTMHIMQKFDLDCLCQVIQESKIAIVYVVPPVVLLLAKHPVVDKYDLSSLRMLHSSAAPLTDDLVGMIHKRLKVPIKQGYGMSEASPGIAGQPWNDWNKTIGSAGTLAPSMSMKLVNNAGTEVPIGEEGEIWIKGPNIFKGYFQNPEATAEAVDADGWYRTGDIGYVDKNHNIYITDRVKELIKYNGFQVAPAQLEGILLAHPAVNDVAVVGLSSPAKATELPRAYIVPAQGFKGDDEKLAREISDWLDRRVAPYKRLRGGIKFIEVIPKSAAGKVLRRLLVEQAKKEESQTLGTWKL</sequence>
<evidence type="ECO:0000259" key="3">
    <source>
        <dbReference type="Pfam" id="PF00501"/>
    </source>
</evidence>
<keyword evidence="6" id="KW-1185">Reference proteome</keyword>
<gene>
    <name evidence="5" type="ORF">H2204_009542</name>
</gene>
<evidence type="ECO:0000259" key="4">
    <source>
        <dbReference type="Pfam" id="PF13193"/>
    </source>
</evidence>
<dbReference type="EMBL" id="JAPDRN010000075">
    <property type="protein sequence ID" value="KAJ9628140.1"/>
    <property type="molecule type" value="Genomic_DNA"/>
</dbReference>
<dbReference type="Gene3D" id="3.40.50.12780">
    <property type="entry name" value="N-terminal domain of ligase-like"/>
    <property type="match status" value="1"/>
</dbReference>